<protein>
    <submittedName>
        <fullName evidence="1">DUF1353 domain-containing protein</fullName>
    </submittedName>
</protein>
<proteinExistence type="predicted"/>
<name>A0ABT0HL67_9BACT</name>
<keyword evidence="2" id="KW-1185">Reference proteome</keyword>
<comment type="caution">
    <text evidence="1">The sequence shown here is derived from an EMBL/GenBank/DDBJ whole genome shotgun (WGS) entry which is preliminary data.</text>
</comment>
<dbReference type="InterPro" id="IPR010767">
    <property type="entry name" value="Phage_CGC-2007_Cje0229"/>
</dbReference>
<accession>A0ABT0HL67</accession>
<dbReference type="Proteomes" id="UP001202180">
    <property type="component" value="Unassembled WGS sequence"/>
</dbReference>
<organism evidence="1 2">
    <name type="scientific">Spirosoma liriopis</name>
    <dbReference type="NCBI Taxonomy" id="2937440"/>
    <lineage>
        <taxon>Bacteria</taxon>
        <taxon>Pseudomonadati</taxon>
        <taxon>Bacteroidota</taxon>
        <taxon>Cytophagia</taxon>
        <taxon>Cytophagales</taxon>
        <taxon>Cytophagaceae</taxon>
        <taxon>Spirosoma</taxon>
    </lineage>
</organism>
<reference evidence="1 2" key="1">
    <citation type="submission" date="2022-04" db="EMBL/GenBank/DDBJ databases">
        <title>Spirosoma sp. strain RP8 genome sequencing and assembly.</title>
        <authorList>
            <person name="Jung Y."/>
        </authorList>
    </citation>
    <scope>NUCLEOTIDE SEQUENCE [LARGE SCALE GENOMIC DNA]</scope>
    <source>
        <strain evidence="1 2">RP8</strain>
    </source>
</reference>
<dbReference type="Pfam" id="PF07087">
    <property type="entry name" value="DUF1353"/>
    <property type="match status" value="1"/>
</dbReference>
<gene>
    <name evidence="1" type="ORF">M0L20_13700</name>
</gene>
<dbReference type="EMBL" id="JALPRF010000002">
    <property type="protein sequence ID" value="MCK8492917.1"/>
    <property type="molecule type" value="Genomic_DNA"/>
</dbReference>
<sequence>MNQPIIVRYKEEDRLKSDRWELVYSVTYQTKAGKVTVPRGYTTDFASVPMILWGFFPPIGRHNRATILHDWWYDNRLFQKELGMKEARRLADQELYEQLKLVEPNKPIRNYCMYLACRLFGRSWWIN</sequence>
<evidence type="ECO:0000313" key="1">
    <source>
        <dbReference type="EMBL" id="MCK8492917.1"/>
    </source>
</evidence>
<evidence type="ECO:0000313" key="2">
    <source>
        <dbReference type="Proteomes" id="UP001202180"/>
    </source>
</evidence>
<dbReference type="RefSeq" id="WP_248477509.1">
    <property type="nucleotide sequence ID" value="NZ_JALPRF010000002.1"/>
</dbReference>